<evidence type="ECO:0000313" key="4">
    <source>
        <dbReference type="EMBL" id="GFH55318.1"/>
    </source>
</evidence>
<comment type="function">
    <text evidence="1">Component of the origin recognition complex (ORC) that binds origins of replication. DNA-binding is ATP-dependent. ORC is required to assemble the pre-replication complex necessary to initiate DNA replication.</text>
</comment>
<dbReference type="Pfam" id="PF04084">
    <property type="entry name" value="RecA-like_ORC2"/>
    <property type="match status" value="1"/>
</dbReference>
<accession>A0AAD3D0B2</accession>
<evidence type="ECO:0000256" key="1">
    <source>
        <dbReference type="RuleBase" id="RU368084"/>
    </source>
</evidence>
<dbReference type="EMBL" id="BLLK01000047">
    <property type="protein sequence ID" value="GFH55318.1"/>
    <property type="molecule type" value="Genomic_DNA"/>
</dbReference>
<comment type="subcellular location">
    <subcellularLocation>
        <location evidence="1">Nucleus</location>
    </subcellularLocation>
</comment>
<sequence>MSEQQQHPLLSPEEEDKLFCFKLRGRLSNISFKLIYKNMQKIPAWKYTSTSGHYHYKEINFGSAKDAMEKLDECALQDLTFRKSLSRRVQDERYKAIREELLTAIFYDCECGREPEKKPLPCFYFDAEDEHDLDEMEEEAKEQNEATTTRHRTRLADGQNQYATSNEPGAEMVLDGNRTSSKKSKESQKLQFPSAVDCVQRMRKMTLQTDAHLDIEECINSNGEEWEFLLETGHSLLFHGLGSKKQLLEEFGKKHLRARGDVLSLDGYDPQINIAEILNLMVGLFLNGVDPSSPIDSIESPNDNEVNIGMLSTPNQLKSVNELRAIAIAKALATSHSRPIYLLIHGIDGISLRKDAAQRVLSSLVLYSSFKGDSDFESRNLLRIVASLDHVDAPLFLWDLETMNNYSWIWNEVNTHQPYYDEIEASIKEGPRKIRSTQQEKVDFVFMKKVLKSIAPKHTAILKELATLQLNSEKTTLIGDYEYVDYAVWKRICHKTAFIVTKDSEFLSMVAELRDHNIIQILDDKSQGVTFACIPAKKEKVKEIFQSLGKSK</sequence>
<dbReference type="GO" id="GO:0003688">
    <property type="term" value="F:DNA replication origin binding"/>
    <property type="evidence" value="ECO:0007669"/>
    <property type="project" value="UniProtKB-UniRule"/>
</dbReference>
<name>A0AAD3D0B2_9STRA</name>
<evidence type="ECO:0000259" key="3">
    <source>
        <dbReference type="Pfam" id="PF04084"/>
    </source>
</evidence>
<evidence type="ECO:0000313" key="5">
    <source>
        <dbReference type="Proteomes" id="UP001054902"/>
    </source>
</evidence>
<dbReference type="GO" id="GO:0006260">
    <property type="term" value="P:DNA replication"/>
    <property type="evidence" value="ECO:0007669"/>
    <property type="project" value="UniProtKB-UniRule"/>
</dbReference>
<organism evidence="4 5">
    <name type="scientific">Chaetoceros tenuissimus</name>
    <dbReference type="NCBI Taxonomy" id="426638"/>
    <lineage>
        <taxon>Eukaryota</taxon>
        <taxon>Sar</taxon>
        <taxon>Stramenopiles</taxon>
        <taxon>Ochrophyta</taxon>
        <taxon>Bacillariophyta</taxon>
        <taxon>Coscinodiscophyceae</taxon>
        <taxon>Chaetocerotophycidae</taxon>
        <taxon>Chaetocerotales</taxon>
        <taxon>Chaetocerotaceae</taxon>
        <taxon>Chaetoceros</taxon>
    </lineage>
</organism>
<keyword evidence="5" id="KW-1185">Reference proteome</keyword>
<feature type="region of interest" description="Disordered" evidence="2">
    <location>
        <begin position="133"/>
        <end position="187"/>
    </location>
</feature>
<keyword evidence="1" id="KW-0539">Nucleus</keyword>
<comment type="caution">
    <text evidence="4">The sequence shown here is derived from an EMBL/GenBank/DDBJ whole genome shotgun (WGS) entry which is preliminary data.</text>
</comment>
<dbReference type="PANTHER" id="PTHR14052:SF0">
    <property type="entry name" value="ORIGIN RECOGNITION COMPLEX SUBUNIT 2"/>
    <property type="match status" value="1"/>
</dbReference>
<protein>
    <recommendedName>
        <fullName evidence="1">Origin recognition complex subunit 2</fullName>
    </recommendedName>
</protein>
<dbReference type="PANTHER" id="PTHR14052">
    <property type="entry name" value="ORIGIN RECOGNITION COMPLEX SUBUNIT 2"/>
    <property type="match status" value="1"/>
</dbReference>
<proteinExistence type="inferred from homology"/>
<dbReference type="InterPro" id="IPR007220">
    <property type="entry name" value="ORC2"/>
</dbReference>
<dbReference type="InterPro" id="IPR056772">
    <property type="entry name" value="RecA-like_ORC2"/>
</dbReference>
<feature type="compositionally biased region" description="Polar residues" evidence="2">
    <location>
        <begin position="158"/>
        <end position="167"/>
    </location>
</feature>
<evidence type="ECO:0000256" key="2">
    <source>
        <dbReference type="SAM" id="MobiDB-lite"/>
    </source>
</evidence>
<reference evidence="4 5" key="1">
    <citation type="journal article" date="2021" name="Sci. Rep.">
        <title>The genome of the diatom Chaetoceros tenuissimus carries an ancient integrated fragment of an extant virus.</title>
        <authorList>
            <person name="Hongo Y."/>
            <person name="Kimura K."/>
            <person name="Takaki Y."/>
            <person name="Yoshida Y."/>
            <person name="Baba S."/>
            <person name="Kobayashi G."/>
            <person name="Nagasaki K."/>
            <person name="Hano T."/>
            <person name="Tomaru Y."/>
        </authorList>
    </citation>
    <scope>NUCLEOTIDE SEQUENCE [LARGE SCALE GENOMIC DNA]</scope>
    <source>
        <strain evidence="4 5">NIES-3715</strain>
    </source>
</reference>
<dbReference type="GO" id="GO:0005664">
    <property type="term" value="C:nuclear origin of replication recognition complex"/>
    <property type="evidence" value="ECO:0007669"/>
    <property type="project" value="UniProtKB-UniRule"/>
</dbReference>
<keyword evidence="1" id="KW-0235">DNA replication</keyword>
<dbReference type="AlphaFoldDB" id="A0AAD3D0B2"/>
<gene>
    <name evidence="4" type="ORF">CTEN210_11794</name>
</gene>
<dbReference type="Proteomes" id="UP001054902">
    <property type="component" value="Unassembled WGS sequence"/>
</dbReference>
<comment type="subunit">
    <text evidence="1">Component of the origin recognition complex (ORC).</text>
</comment>
<comment type="similarity">
    <text evidence="1">Belongs to the ORC2 family.</text>
</comment>
<feature type="domain" description="Origin recognition complex subunit 2 RecA-like" evidence="3">
    <location>
        <begin position="220"/>
        <end position="412"/>
    </location>
</feature>